<feature type="region of interest" description="Disordered" evidence="1">
    <location>
        <begin position="43"/>
        <end position="64"/>
    </location>
</feature>
<proteinExistence type="predicted"/>
<dbReference type="EMBL" id="JAFJYH010000128">
    <property type="protein sequence ID" value="KAG4418428.1"/>
    <property type="molecule type" value="Genomic_DNA"/>
</dbReference>
<reference evidence="2" key="1">
    <citation type="submission" date="2021-02" db="EMBL/GenBank/DDBJ databases">
        <title>Genome sequence Cadophora malorum strain M34.</title>
        <authorList>
            <person name="Stefanovic E."/>
            <person name="Vu D."/>
            <person name="Scully C."/>
            <person name="Dijksterhuis J."/>
            <person name="Roader J."/>
            <person name="Houbraken J."/>
        </authorList>
    </citation>
    <scope>NUCLEOTIDE SEQUENCE</scope>
    <source>
        <strain evidence="2">M34</strain>
    </source>
</reference>
<organism evidence="2 3">
    <name type="scientific">Cadophora malorum</name>
    <dbReference type="NCBI Taxonomy" id="108018"/>
    <lineage>
        <taxon>Eukaryota</taxon>
        <taxon>Fungi</taxon>
        <taxon>Dikarya</taxon>
        <taxon>Ascomycota</taxon>
        <taxon>Pezizomycotina</taxon>
        <taxon>Leotiomycetes</taxon>
        <taxon>Helotiales</taxon>
        <taxon>Ploettnerulaceae</taxon>
        <taxon>Cadophora</taxon>
    </lineage>
</organism>
<feature type="compositionally biased region" description="Low complexity" evidence="1">
    <location>
        <begin position="49"/>
        <end position="60"/>
    </location>
</feature>
<comment type="caution">
    <text evidence="2">The sequence shown here is derived from an EMBL/GenBank/DDBJ whole genome shotgun (WGS) entry which is preliminary data.</text>
</comment>
<protein>
    <submittedName>
        <fullName evidence="2">Uncharacterized protein</fullName>
    </submittedName>
</protein>
<dbReference type="Proteomes" id="UP000664132">
    <property type="component" value="Unassembled WGS sequence"/>
</dbReference>
<accession>A0A8H7TGI6</accession>
<dbReference type="OrthoDB" id="3486108at2759"/>
<keyword evidence="3" id="KW-1185">Reference proteome</keyword>
<sequence>MDHREVPLPSHCRLFGDYQIGGNSRARAFEPVPESPFTVPLNFSNHGLPSSSQDSSTSPPVNELASFSLRPPKCPQCKGKRFDFTAYFHNPKFFHSPPHELLDLVERSYILKNRLQSILVTYIVNDPRGDHMMQDVRADILDWVCHVANLSAEVSQSLGHADGVEVALAGVKLWTEGMANRLGEHLERCNGQKMEVPKGWRKEVLSDSRKQWEKVWIAYTSVKLSPPPPNAYPMLPKH</sequence>
<gene>
    <name evidence="2" type="ORF">IFR04_008413</name>
</gene>
<dbReference type="AlphaFoldDB" id="A0A8H7TGI6"/>
<name>A0A8H7TGI6_9HELO</name>
<evidence type="ECO:0000256" key="1">
    <source>
        <dbReference type="SAM" id="MobiDB-lite"/>
    </source>
</evidence>
<evidence type="ECO:0000313" key="3">
    <source>
        <dbReference type="Proteomes" id="UP000664132"/>
    </source>
</evidence>
<evidence type="ECO:0000313" key="2">
    <source>
        <dbReference type="EMBL" id="KAG4418428.1"/>
    </source>
</evidence>